<gene>
    <name evidence="2" type="ORF">ALECFALPRED_001453</name>
</gene>
<feature type="compositionally biased region" description="Polar residues" evidence="1">
    <location>
        <begin position="466"/>
        <end position="487"/>
    </location>
</feature>
<accession>A0A8H3JAX7</accession>
<name>A0A8H3JAX7_9LECA</name>
<dbReference type="Proteomes" id="UP000664203">
    <property type="component" value="Unassembled WGS sequence"/>
</dbReference>
<feature type="region of interest" description="Disordered" evidence="1">
    <location>
        <begin position="264"/>
        <end position="378"/>
    </location>
</feature>
<feature type="compositionally biased region" description="Low complexity" evidence="1">
    <location>
        <begin position="226"/>
        <end position="235"/>
    </location>
</feature>
<evidence type="ECO:0000313" key="2">
    <source>
        <dbReference type="EMBL" id="CAF9943830.1"/>
    </source>
</evidence>
<feature type="compositionally biased region" description="Basic and acidic residues" evidence="1">
    <location>
        <begin position="322"/>
        <end position="339"/>
    </location>
</feature>
<reference evidence="2" key="1">
    <citation type="submission" date="2021-03" db="EMBL/GenBank/DDBJ databases">
        <authorList>
            <person name="Tagirdzhanova G."/>
        </authorList>
    </citation>
    <scope>NUCLEOTIDE SEQUENCE</scope>
</reference>
<feature type="compositionally biased region" description="Polar residues" evidence="1">
    <location>
        <begin position="202"/>
        <end position="213"/>
    </location>
</feature>
<protein>
    <submittedName>
        <fullName evidence="2">Uncharacterized protein</fullName>
    </submittedName>
</protein>
<comment type="caution">
    <text evidence="2">The sequence shown here is derived from an EMBL/GenBank/DDBJ whole genome shotgun (WGS) entry which is preliminary data.</text>
</comment>
<feature type="compositionally biased region" description="Basic and acidic residues" evidence="1">
    <location>
        <begin position="278"/>
        <end position="310"/>
    </location>
</feature>
<feature type="compositionally biased region" description="Basic and acidic residues" evidence="1">
    <location>
        <begin position="540"/>
        <end position="549"/>
    </location>
</feature>
<proteinExistence type="predicted"/>
<evidence type="ECO:0000256" key="1">
    <source>
        <dbReference type="SAM" id="MobiDB-lite"/>
    </source>
</evidence>
<organism evidence="2 3">
    <name type="scientific">Alectoria fallacina</name>
    <dbReference type="NCBI Taxonomy" id="1903189"/>
    <lineage>
        <taxon>Eukaryota</taxon>
        <taxon>Fungi</taxon>
        <taxon>Dikarya</taxon>
        <taxon>Ascomycota</taxon>
        <taxon>Pezizomycotina</taxon>
        <taxon>Lecanoromycetes</taxon>
        <taxon>OSLEUM clade</taxon>
        <taxon>Lecanoromycetidae</taxon>
        <taxon>Lecanorales</taxon>
        <taxon>Lecanorineae</taxon>
        <taxon>Parmeliaceae</taxon>
        <taxon>Alectoria</taxon>
    </lineage>
</organism>
<feature type="region of interest" description="Disordered" evidence="1">
    <location>
        <begin position="466"/>
        <end position="549"/>
    </location>
</feature>
<evidence type="ECO:0000313" key="3">
    <source>
        <dbReference type="Proteomes" id="UP000664203"/>
    </source>
</evidence>
<sequence length="638" mass="72055">MSYYAPDPYAYTPMRYPQWRHRNPLDPCEPYKTTFTQAPVTIPLPPTGSFYYRYGVYNGRSMTLKEQRFEQFVNEMQARHDERSDLREWRRQKDVEEEAITVYHELAGKPPQVIWTDMYTEDQKDMEIQCERKKRKVEDLNPHEAWKKMELDRQQAIIARQAEERARDEERIRIKFVEDFKAIVPASNHPLTNMRIVTNAVESQQARQQSELTPSEPDECCDTNRRVSSAGVGSSRQEEQKQKFIEEGLCHQFQDQARIRSEDHCNTGQAMSSVEAGPSREQEPKPKLSGEEIRRQFRDQARSRAEEQRHSSQAILSVEAGSSKEQEPKQKPSSPEEIRLQFQDQAHTSQAVSSVEAGSSRGQEQKTRLGPKRVCRQSSDRAQILPATEATTVRSVPSATAAFARGKPIKELDVTAPAAREDSFTAKIAGYQSMGIIQGVHLPRGSVLVKEGPGLGTLYPQYPSATRRSLASGSGRPFNTLQQHTVTGPSEQTSISTSSPQTSSEGSTPLASTHSSPPKTPPDISPNAHGKQAEYLTNDNDDRNDGSDSSKRLLELERKNHPCAKSTRPWEKPMNPAVRTDPLLNAILYGHNARPSKLGDLWAEMNWTVWILAEMLRGQGETADGELGGDRERMERND</sequence>
<feature type="region of interest" description="Disordered" evidence="1">
    <location>
        <begin position="202"/>
        <end position="240"/>
    </location>
</feature>
<feature type="compositionally biased region" description="Polar residues" evidence="1">
    <location>
        <begin position="342"/>
        <end position="362"/>
    </location>
</feature>
<dbReference type="OrthoDB" id="10383291at2759"/>
<dbReference type="EMBL" id="CAJPDR010001338">
    <property type="protein sequence ID" value="CAF9943830.1"/>
    <property type="molecule type" value="Genomic_DNA"/>
</dbReference>
<keyword evidence="3" id="KW-1185">Reference proteome</keyword>
<dbReference type="AlphaFoldDB" id="A0A8H3JAX7"/>
<feature type="compositionally biased region" description="Low complexity" evidence="1">
    <location>
        <begin position="488"/>
        <end position="508"/>
    </location>
</feature>